<keyword evidence="1" id="KW-0560">Oxidoreductase</keyword>
<dbReference type="GO" id="GO:0016616">
    <property type="term" value="F:oxidoreductase activity, acting on the CH-OH group of donors, NAD or NADP as acceptor"/>
    <property type="evidence" value="ECO:0007669"/>
    <property type="project" value="TreeGrafter"/>
</dbReference>
<protein>
    <recommendedName>
        <fullName evidence="3">NAD-dependent epimerase/dehydratase domain-containing protein</fullName>
    </recommendedName>
</protein>
<dbReference type="Proteomes" id="UP001144157">
    <property type="component" value="Unassembled WGS sequence"/>
</dbReference>
<dbReference type="AlphaFoldDB" id="A0A9W6AXD2"/>
<dbReference type="EMBL" id="BRPE01000018">
    <property type="protein sequence ID" value="GLA89628.1"/>
    <property type="molecule type" value="Genomic_DNA"/>
</dbReference>
<dbReference type="SUPFAM" id="SSF51735">
    <property type="entry name" value="NAD(P)-binding Rossmann-fold domains"/>
    <property type="match status" value="1"/>
</dbReference>
<dbReference type="Pfam" id="PF01370">
    <property type="entry name" value="Epimerase"/>
    <property type="match status" value="1"/>
</dbReference>
<dbReference type="PANTHER" id="PTHR10366">
    <property type="entry name" value="NAD DEPENDENT EPIMERASE/DEHYDRATASE"/>
    <property type="match status" value="1"/>
</dbReference>
<evidence type="ECO:0000313" key="5">
    <source>
        <dbReference type="Proteomes" id="UP001144157"/>
    </source>
</evidence>
<sequence>MGSLAKKVLLTGGTGFIASHILTELLDAGYHVVVTVRTHDKGRQLLESLSNTGDQAASYVVVEDIAKDGAYDEILQVPANMEDQAIQSISDFDLVVHTASPYHFNYTDPKTDFLDPAIKGTAGLLASIKAYAPTVKRVVVTSSSATIVTPPNHPEVYDETSYGSVTWEEAMVPEVTYRASKIFAERAAFEFVEKEKPNFDLVTINPPLVFGPKPRHVTDLKALNTSNHIIRDLMLGKWKDGGAPIAIPFTFVDVRDVAFAHRKALELPEVSGHRFFTVAGHFSNKQVAEAIRATHPEFAHKLPPSDMPDDLPQPIFGFDNSKSRRMLGMTFRDLNTCVGDAVTSMMEQAHL</sequence>
<evidence type="ECO:0000313" key="4">
    <source>
        <dbReference type="EMBL" id="GLA89628.1"/>
    </source>
</evidence>
<dbReference type="InterPro" id="IPR050425">
    <property type="entry name" value="NAD(P)_dehydrat-like"/>
</dbReference>
<accession>A0A9W6AXD2</accession>
<dbReference type="InterPro" id="IPR036291">
    <property type="entry name" value="NAD(P)-bd_dom_sf"/>
</dbReference>
<comment type="caution">
    <text evidence="4">The sequence shown here is derived from an EMBL/GenBank/DDBJ whole genome shotgun (WGS) entry which is preliminary data.</text>
</comment>
<organism evidence="4 5">
    <name type="scientific">Aspergillus tubingensis</name>
    <dbReference type="NCBI Taxonomy" id="5068"/>
    <lineage>
        <taxon>Eukaryota</taxon>
        <taxon>Fungi</taxon>
        <taxon>Dikarya</taxon>
        <taxon>Ascomycota</taxon>
        <taxon>Pezizomycotina</taxon>
        <taxon>Eurotiomycetes</taxon>
        <taxon>Eurotiomycetidae</taxon>
        <taxon>Eurotiales</taxon>
        <taxon>Aspergillaceae</taxon>
        <taxon>Aspergillus</taxon>
        <taxon>Aspergillus subgen. Circumdati</taxon>
    </lineage>
</organism>
<reference evidence="4" key="1">
    <citation type="submission" date="2022-07" db="EMBL/GenBank/DDBJ databases">
        <title>Taxonomy of Aspergillus series Nigri: significant species reduction supported by multi-species coalescent approaches.</title>
        <authorList>
            <person name="Bian C."/>
            <person name="Kusuya Y."/>
            <person name="Sklenar F."/>
            <person name="D'hooge E."/>
            <person name="Yaguchi T."/>
            <person name="Takahashi H."/>
            <person name="Hubka V."/>
        </authorList>
    </citation>
    <scope>NUCLEOTIDE SEQUENCE</scope>
    <source>
        <strain evidence="4">IFM 56815</strain>
    </source>
</reference>
<dbReference type="CDD" id="cd05227">
    <property type="entry name" value="AR_SDR_e"/>
    <property type="match status" value="1"/>
</dbReference>
<gene>
    <name evidence="4" type="ORF">AtubIFM56815_004115</name>
</gene>
<evidence type="ECO:0000256" key="2">
    <source>
        <dbReference type="ARBA" id="ARBA00023445"/>
    </source>
</evidence>
<dbReference type="PANTHER" id="PTHR10366:SF564">
    <property type="entry name" value="STEROL-4-ALPHA-CARBOXYLATE 3-DEHYDROGENASE, DECARBOXYLATING"/>
    <property type="match status" value="1"/>
</dbReference>
<dbReference type="Gene3D" id="3.40.50.720">
    <property type="entry name" value="NAD(P)-binding Rossmann-like Domain"/>
    <property type="match status" value="1"/>
</dbReference>
<evidence type="ECO:0000256" key="1">
    <source>
        <dbReference type="ARBA" id="ARBA00023002"/>
    </source>
</evidence>
<feature type="domain" description="NAD-dependent epimerase/dehydratase" evidence="3">
    <location>
        <begin position="8"/>
        <end position="271"/>
    </location>
</feature>
<dbReference type="InterPro" id="IPR001509">
    <property type="entry name" value="Epimerase_deHydtase"/>
</dbReference>
<evidence type="ECO:0000259" key="3">
    <source>
        <dbReference type="Pfam" id="PF01370"/>
    </source>
</evidence>
<comment type="similarity">
    <text evidence="2">Belongs to the NAD(P)-dependent epimerase/dehydratase family. Dihydroflavonol-4-reductase subfamily.</text>
</comment>
<proteinExistence type="inferred from homology"/>
<name>A0A9W6AXD2_ASPTU</name>